<name>H6QSU7_PUCGT</name>
<dbReference type="GeneID" id="13540578"/>
<organism evidence="2 3">
    <name type="scientific">Puccinia graminis f. sp. tritici (strain CRL 75-36-700-3 / race SCCL)</name>
    <name type="common">Black stem rust fungus</name>
    <dbReference type="NCBI Taxonomy" id="418459"/>
    <lineage>
        <taxon>Eukaryota</taxon>
        <taxon>Fungi</taxon>
        <taxon>Dikarya</taxon>
        <taxon>Basidiomycota</taxon>
        <taxon>Pucciniomycotina</taxon>
        <taxon>Pucciniomycetes</taxon>
        <taxon>Pucciniales</taxon>
        <taxon>Pucciniaceae</taxon>
        <taxon>Puccinia</taxon>
    </lineage>
</organism>
<feature type="region of interest" description="Disordered" evidence="1">
    <location>
        <begin position="1"/>
        <end position="48"/>
    </location>
</feature>
<dbReference type="VEuPathDB" id="FungiDB:PGTG_21861"/>
<sequence length="61" mass="6222">MDPSPSLMTQQSFSHATNGSGILPSLGDVSLTQASPTQAPNMSQPFLAAMDDAGMDGVVNV</sequence>
<gene>
    <name evidence="2" type="ORF">PGTG_21861</name>
</gene>
<evidence type="ECO:0000313" key="2">
    <source>
        <dbReference type="EMBL" id="EHS63817.1"/>
    </source>
</evidence>
<keyword evidence="3" id="KW-1185">Reference proteome</keyword>
<proteinExistence type="predicted"/>
<evidence type="ECO:0000256" key="1">
    <source>
        <dbReference type="SAM" id="MobiDB-lite"/>
    </source>
</evidence>
<accession>H6QSU7</accession>
<protein>
    <submittedName>
        <fullName evidence="2">Uncharacterized protein</fullName>
    </submittedName>
</protein>
<dbReference type="RefSeq" id="XP_003889416.1">
    <property type="nucleotide sequence ID" value="XM_003889367.1"/>
</dbReference>
<feature type="compositionally biased region" description="Polar residues" evidence="1">
    <location>
        <begin position="1"/>
        <end position="20"/>
    </location>
</feature>
<dbReference type="AlphaFoldDB" id="H6QSU7"/>
<evidence type="ECO:0000313" key="3">
    <source>
        <dbReference type="Proteomes" id="UP000008783"/>
    </source>
</evidence>
<dbReference type="EMBL" id="DS178299">
    <property type="protein sequence ID" value="EHS63817.1"/>
    <property type="molecule type" value="Genomic_DNA"/>
</dbReference>
<reference evidence="3" key="1">
    <citation type="journal article" date="2011" name="Proc. Natl. Acad. Sci. U.S.A.">
        <title>Obligate biotrophy features unraveled by the genomic analysis of rust fungi.</title>
        <authorList>
            <person name="Duplessis S."/>
            <person name="Cuomo C.A."/>
            <person name="Lin Y.-C."/>
            <person name="Aerts A."/>
            <person name="Tisserant E."/>
            <person name="Veneault-Fourrey C."/>
            <person name="Joly D.L."/>
            <person name="Hacquard S."/>
            <person name="Amselem J."/>
            <person name="Cantarel B.L."/>
            <person name="Chiu R."/>
            <person name="Coutinho P.M."/>
            <person name="Feau N."/>
            <person name="Field M."/>
            <person name="Frey P."/>
            <person name="Gelhaye E."/>
            <person name="Goldberg J."/>
            <person name="Grabherr M.G."/>
            <person name="Kodira C.D."/>
            <person name="Kohler A."/>
            <person name="Kuees U."/>
            <person name="Lindquist E.A."/>
            <person name="Lucas S.M."/>
            <person name="Mago R."/>
            <person name="Mauceli E."/>
            <person name="Morin E."/>
            <person name="Murat C."/>
            <person name="Pangilinan J.L."/>
            <person name="Park R."/>
            <person name="Pearson M."/>
            <person name="Quesneville H."/>
            <person name="Rouhier N."/>
            <person name="Sakthikumar S."/>
            <person name="Salamov A.A."/>
            <person name="Schmutz J."/>
            <person name="Selles B."/>
            <person name="Shapiro H."/>
            <person name="Tanguay P."/>
            <person name="Tuskan G.A."/>
            <person name="Henrissat B."/>
            <person name="Van de Peer Y."/>
            <person name="Rouze P."/>
            <person name="Ellis J.G."/>
            <person name="Dodds P.N."/>
            <person name="Schein J.E."/>
            <person name="Zhong S."/>
            <person name="Hamelin R.C."/>
            <person name="Grigoriev I.V."/>
            <person name="Szabo L.J."/>
            <person name="Martin F."/>
        </authorList>
    </citation>
    <scope>NUCLEOTIDE SEQUENCE [LARGE SCALE GENOMIC DNA]</scope>
    <source>
        <strain evidence="3">CRL 75-36-700-3 / race SCCL</strain>
    </source>
</reference>
<dbReference type="Proteomes" id="UP000008783">
    <property type="component" value="Unassembled WGS sequence"/>
</dbReference>
<dbReference type="HOGENOM" id="CLU_2923742_0_0_1"/>
<feature type="compositionally biased region" description="Polar residues" evidence="1">
    <location>
        <begin position="30"/>
        <end position="44"/>
    </location>
</feature>
<dbReference type="InParanoid" id="H6QSU7"/>
<dbReference type="KEGG" id="pgr:PGTG_21861"/>